<name>A0A1G9PEN2_9ACTN</name>
<feature type="compositionally biased region" description="Low complexity" evidence="2">
    <location>
        <begin position="44"/>
        <end position="55"/>
    </location>
</feature>
<feature type="compositionally biased region" description="Gly residues" evidence="2">
    <location>
        <begin position="57"/>
        <end position="66"/>
    </location>
</feature>
<organism evidence="4 5">
    <name type="scientific">Streptomyces wuyuanensis</name>
    <dbReference type="NCBI Taxonomy" id="1196353"/>
    <lineage>
        <taxon>Bacteria</taxon>
        <taxon>Bacillati</taxon>
        <taxon>Actinomycetota</taxon>
        <taxon>Actinomycetes</taxon>
        <taxon>Kitasatosporales</taxon>
        <taxon>Streptomycetaceae</taxon>
        <taxon>Streptomyces</taxon>
    </lineage>
</organism>
<feature type="compositionally biased region" description="Low complexity" evidence="2">
    <location>
        <begin position="69"/>
        <end position="88"/>
    </location>
</feature>
<feature type="region of interest" description="Disordered" evidence="2">
    <location>
        <begin position="44"/>
        <end position="88"/>
    </location>
</feature>
<gene>
    <name evidence="4" type="ORF">SAMN05444921_102461</name>
</gene>
<evidence type="ECO:0000256" key="2">
    <source>
        <dbReference type="SAM" id="MobiDB-lite"/>
    </source>
</evidence>
<reference evidence="5" key="1">
    <citation type="submission" date="2016-10" db="EMBL/GenBank/DDBJ databases">
        <authorList>
            <person name="Varghese N."/>
            <person name="Submissions S."/>
        </authorList>
    </citation>
    <scope>NUCLEOTIDE SEQUENCE [LARGE SCALE GENOMIC DNA]</scope>
    <source>
        <strain evidence="5">CGMCC 4.7042</strain>
    </source>
</reference>
<proteinExistence type="predicted"/>
<accession>A0A1G9PEN2</accession>
<feature type="signal peptide" evidence="3">
    <location>
        <begin position="1"/>
        <end position="29"/>
    </location>
</feature>
<evidence type="ECO:0000313" key="5">
    <source>
        <dbReference type="Proteomes" id="UP000199063"/>
    </source>
</evidence>
<dbReference type="Proteomes" id="UP000199063">
    <property type="component" value="Unassembled WGS sequence"/>
</dbReference>
<keyword evidence="1" id="KW-0175">Coiled coil</keyword>
<protein>
    <recommendedName>
        <fullName evidence="6">NlpC/P60 family protein</fullName>
    </recommendedName>
</protein>
<evidence type="ECO:0000313" key="4">
    <source>
        <dbReference type="EMBL" id="SDL97240.1"/>
    </source>
</evidence>
<keyword evidence="3" id="KW-0732">Signal</keyword>
<evidence type="ECO:0000256" key="1">
    <source>
        <dbReference type="SAM" id="Coils"/>
    </source>
</evidence>
<feature type="chain" id="PRO_5011724631" description="NlpC/P60 family protein" evidence="3">
    <location>
        <begin position="30"/>
        <end position="278"/>
    </location>
</feature>
<dbReference type="STRING" id="1196353.SAMN05444921_102461"/>
<dbReference type="EMBL" id="FNHI01000002">
    <property type="protein sequence ID" value="SDL97240.1"/>
    <property type="molecule type" value="Genomic_DNA"/>
</dbReference>
<keyword evidence="5" id="KW-1185">Reference proteome</keyword>
<sequence length="278" mass="29021">MSDRMLRALRATALVAAATLGTSTLGAGAYEATAAGRTLADGSAAVPAAEPVPSAGPGPGRGGDGTESGAVPLPGAPGRPAGAPGRPAIGPVVGAVPARVSQALTRLQGLFRQAAEASEAYSVSRDLLVDRAAETKRLSTALADARSALARSRDEAGRLARRQYQGRTELSPYLRLLLARDPRSALEQGRLLSRAADSSRATITRLERRARRADALAAASRRAFDEQRALAERQREQRDTLRDRLDEVEEVLASLSPEELTTLARTAAAPVPAVPLSP</sequence>
<feature type="coiled-coil region" evidence="1">
    <location>
        <begin position="224"/>
        <end position="251"/>
    </location>
</feature>
<dbReference type="AlphaFoldDB" id="A0A1G9PEN2"/>
<evidence type="ECO:0008006" key="6">
    <source>
        <dbReference type="Google" id="ProtNLM"/>
    </source>
</evidence>
<evidence type="ECO:0000256" key="3">
    <source>
        <dbReference type="SAM" id="SignalP"/>
    </source>
</evidence>